<evidence type="ECO:0000313" key="2">
    <source>
        <dbReference type="Proteomes" id="UP000271426"/>
    </source>
</evidence>
<dbReference type="Proteomes" id="UP000271426">
    <property type="component" value="Chromosome"/>
</dbReference>
<organism evidence="1 2">
    <name type="scientific">Corynebacterium pseudopelargi</name>
    <dbReference type="NCBI Taxonomy" id="2080757"/>
    <lineage>
        <taxon>Bacteria</taxon>
        <taxon>Bacillati</taxon>
        <taxon>Actinomycetota</taxon>
        <taxon>Actinomycetes</taxon>
        <taxon>Mycobacteriales</taxon>
        <taxon>Corynebacteriaceae</taxon>
        <taxon>Corynebacterium</taxon>
    </lineage>
</organism>
<accession>A0A3G6IZD5</accession>
<reference evidence="1 2" key="1">
    <citation type="submission" date="2018-11" db="EMBL/GenBank/DDBJ databases">
        <authorList>
            <person name="Kleinhagauer T."/>
            <person name="Glaeser S.P."/>
            <person name="Spergser J."/>
            <person name="Ruckert C."/>
            <person name="Kaempfer P."/>
            <person name="Busse H.-J."/>
        </authorList>
    </citation>
    <scope>NUCLEOTIDE SEQUENCE [LARGE SCALE GENOMIC DNA]</scope>
    <source>
        <strain evidence="1 2">812CH</strain>
    </source>
</reference>
<keyword evidence="1" id="KW-0378">Hydrolase</keyword>
<dbReference type="Gene3D" id="1.10.3210.10">
    <property type="entry name" value="Hypothetical protein af1432"/>
    <property type="match status" value="1"/>
</dbReference>
<dbReference type="PANTHER" id="PTHR46246">
    <property type="entry name" value="GUANOSINE-3',5'-BIS(DIPHOSPHATE) 3'-PYROPHOSPHOHYDROLASE MESH1"/>
    <property type="match status" value="1"/>
</dbReference>
<dbReference type="SUPFAM" id="SSF109604">
    <property type="entry name" value="HD-domain/PDEase-like"/>
    <property type="match status" value="1"/>
</dbReference>
<dbReference type="Pfam" id="PF13328">
    <property type="entry name" value="HD_4"/>
    <property type="match status" value="1"/>
</dbReference>
<sequence length="174" mass="19691">MNTRLLFAIERAAEIHAGQMRKGTATPYVSHLFAVATLLEGESDTTRIAALLHDSVEDQSVDPAVLEEEFGHEVRTLVSMVSKDQSLPTWQARAEDYLERMDDASQEALKIIAADKVHNLLCTLRDRDAGEAVWERFRSGYEGQCWWYQSVLAKLEARLDHPLVLQLRALVDKL</sequence>
<dbReference type="PANTHER" id="PTHR46246:SF1">
    <property type="entry name" value="GUANOSINE-3',5'-BIS(DIPHOSPHATE) 3'-PYROPHOSPHOHYDROLASE MESH1"/>
    <property type="match status" value="1"/>
</dbReference>
<proteinExistence type="predicted"/>
<dbReference type="GO" id="GO:0008893">
    <property type="term" value="F:guanosine-3',5'-bis(diphosphate) 3'-diphosphatase activity"/>
    <property type="evidence" value="ECO:0007669"/>
    <property type="project" value="TreeGrafter"/>
</dbReference>
<dbReference type="EMBL" id="CP033898">
    <property type="protein sequence ID" value="AZA09410.1"/>
    <property type="molecule type" value="Genomic_DNA"/>
</dbReference>
<dbReference type="AlphaFoldDB" id="A0A3G6IZD5"/>
<keyword evidence="2" id="KW-1185">Reference proteome</keyword>
<dbReference type="KEGG" id="cpso:CPPEL_06480"/>
<gene>
    <name evidence="1" type="primary">relA2</name>
    <name evidence="1" type="ORF">CPPEL_06480</name>
</gene>
<protein>
    <submittedName>
        <fullName evidence="1">Bifunctional (P)ppGpp synthase/hydrolase relA</fullName>
    </submittedName>
</protein>
<evidence type="ECO:0000313" key="1">
    <source>
        <dbReference type="EMBL" id="AZA09410.1"/>
    </source>
</evidence>
<dbReference type="RefSeq" id="WP_123960336.1">
    <property type="nucleotide sequence ID" value="NZ_CP033898.1"/>
</dbReference>
<name>A0A3G6IZD5_9CORY</name>
<dbReference type="OrthoDB" id="9802385at2"/>
<dbReference type="InterPro" id="IPR052194">
    <property type="entry name" value="MESH1"/>
</dbReference>